<name>A0A926VG70_9CYAN</name>
<dbReference type="EMBL" id="JACJPW010000054">
    <property type="protein sequence ID" value="MBD2183401.1"/>
    <property type="molecule type" value="Genomic_DNA"/>
</dbReference>
<organism evidence="2 3">
    <name type="scientific">Aerosakkonema funiforme FACHB-1375</name>
    <dbReference type="NCBI Taxonomy" id="2949571"/>
    <lineage>
        <taxon>Bacteria</taxon>
        <taxon>Bacillati</taxon>
        <taxon>Cyanobacteriota</taxon>
        <taxon>Cyanophyceae</taxon>
        <taxon>Oscillatoriophycideae</taxon>
        <taxon>Aerosakkonematales</taxon>
        <taxon>Aerosakkonemataceae</taxon>
        <taxon>Aerosakkonema</taxon>
    </lineage>
</organism>
<reference evidence="2" key="1">
    <citation type="journal article" date="2015" name="ISME J.">
        <title>Draft Genome Sequence of Streptomyces incarnatus NRRL8089, which Produces the Nucleoside Antibiotic Sinefungin.</title>
        <authorList>
            <person name="Oshima K."/>
            <person name="Hattori M."/>
            <person name="Shimizu H."/>
            <person name="Fukuda K."/>
            <person name="Nemoto M."/>
            <person name="Inagaki K."/>
            <person name="Tamura T."/>
        </authorList>
    </citation>
    <scope>NUCLEOTIDE SEQUENCE</scope>
    <source>
        <strain evidence="2">FACHB-1375</strain>
    </source>
</reference>
<reference evidence="2" key="2">
    <citation type="submission" date="2020-08" db="EMBL/GenBank/DDBJ databases">
        <authorList>
            <person name="Chen M."/>
            <person name="Teng W."/>
            <person name="Zhao L."/>
            <person name="Hu C."/>
            <person name="Zhou Y."/>
            <person name="Han B."/>
            <person name="Song L."/>
            <person name="Shu W."/>
        </authorList>
    </citation>
    <scope>NUCLEOTIDE SEQUENCE</scope>
    <source>
        <strain evidence="2">FACHB-1375</strain>
    </source>
</reference>
<gene>
    <name evidence="2" type="ORF">H6G03_20455</name>
</gene>
<protein>
    <submittedName>
        <fullName evidence="2">Nif11 family protein</fullName>
    </submittedName>
</protein>
<proteinExistence type="predicted"/>
<feature type="domain" description="Nif11" evidence="1">
    <location>
        <begin position="1"/>
        <end position="51"/>
    </location>
</feature>
<dbReference type="Pfam" id="PF07862">
    <property type="entry name" value="Nif11"/>
    <property type="match status" value="1"/>
</dbReference>
<evidence type="ECO:0000259" key="1">
    <source>
        <dbReference type="Pfam" id="PF07862"/>
    </source>
</evidence>
<evidence type="ECO:0000313" key="3">
    <source>
        <dbReference type="Proteomes" id="UP000641646"/>
    </source>
</evidence>
<dbReference type="InterPro" id="IPR012903">
    <property type="entry name" value="Nif11"/>
</dbReference>
<evidence type="ECO:0000313" key="2">
    <source>
        <dbReference type="EMBL" id="MBD2183401.1"/>
    </source>
</evidence>
<dbReference type="AlphaFoldDB" id="A0A926VG70"/>
<comment type="caution">
    <text evidence="2">The sequence shown here is derived from an EMBL/GenBank/DDBJ whole genome shotgun (WGS) entry which is preliminary data.</text>
</comment>
<sequence length="83" mass="9564">MSRESLEQFKEVLLKYTTLQERLKATADTESFVKLAVKLGEESGYSFTAEEVKEALQEETERLAKPPTIEDVVARFKIVVNYY</sequence>
<keyword evidence="3" id="KW-1185">Reference proteome</keyword>
<dbReference type="RefSeq" id="WP_190467646.1">
    <property type="nucleotide sequence ID" value="NZ_JACJPW010000054.1"/>
</dbReference>
<dbReference type="Proteomes" id="UP000641646">
    <property type="component" value="Unassembled WGS sequence"/>
</dbReference>
<accession>A0A926VG70</accession>